<evidence type="ECO:0000313" key="1">
    <source>
        <dbReference type="EMBL" id="MCW4473032.1"/>
    </source>
</evidence>
<evidence type="ECO:0000313" key="2">
    <source>
        <dbReference type="Proteomes" id="UP001209922"/>
    </source>
</evidence>
<keyword evidence="2" id="KW-1185">Reference proteome</keyword>
<accession>A0ABT3JX04</accession>
<gene>
    <name evidence="1" type="ORF">OK345_11005</name>
</gene>
<evidence type="ECO:0008006" key="3">
    <source>
        <dbReference type="Google" id="ProtNLM"/>
    </source>
</evidence>
<organism evidence="1 2">
    <name type="scientific">Xanthomonas chitinilytica</name>
    <dbReference type="NCBI Taxonomy" id="2989819"/>
    <lineage>
        <taxon>Bacteria</taxon>
        <taxon>Pseudomonadati</taxon>
        <taxon>Pseudomonadota</taxon>
        <taxon>Gammaproteobacteria</taxon>
        <taxon>Lysobacterales</taxon>
        <taxon>Lysobacteraceae</taxon>
        <taxon>Xanthomonas</taxon>
    </lineage>
</organism>
<protein>
    <recommendedName>
        <fullName evidence="3">ASCH domain-containing protein</fullName>
    </recommendedName>
</protein>
<dbReference type="EMBL" id="JAPCHY010000008">
    <property type="protein sequence ID" value="MCW4473032.1"/>
    <property type="molecule type" value="Genomic_DNA"/>
</dbReference>
<sequence>MTLPEPPILEFRNPVFLPGRNTSVRRGGRWHGIREARLRLADGHLSPPRPLRTELKPFAALTGADLQYEHDPGCRSVAGLLAELQRLYPGFSAGEDVTLVHFTLE</sequence>
<dbReference type="RefSeq" id="WP_265128016.1">
    <property type="nucleotide sequence ID" value="NZ_JAPCHY010000008.1"/>
</dbReference>
<name>A0ABT3JX04_9XANT</name>
<comment type="caution">
    <text evidence="1">The sequence shown here is derived from an EMBL/GenBank/DDBJ whole genome shotgun (WGS) entry which is preliminary data.</text>
</comment>
<proteinExistence type="predicted"/>
<dbReference type="Proteomes" id="UP001209922">
    <property type="component" value="Unassembled WGS sequence"/>
</dbReference>
<reference evidence="1 2" key="1">
    <citation type="submission" date="2022-10" db="EMBL/GenBank/DDBJ databases">
        <title>Xanthomonas sp. H13-6.</title>
        <authorList>
            <person name="Liu X."/>
            <person name="Deng Z."/>
            <person name="Jiang Y."/>
            <person name="Yu T."/>
            <person name="Ai J."/>
        </authorList>
    </citation>
    <scope>NUCLEOTIDE SEQUENCE [LARGE SCALE GENOMIC DNA]</scope>
    <source>
        <strain evidence="1 2">H13-6</strain>
    </source>
</reference>